<reference evidence="1 2" key="1">
    <citation type="submission" date="2015-04" db="EMBL/GenBank/DDBJ databases">
        <authorList>
            <person name="Cao L."/>
            <person name="Gao C.H."/>
        </authorList>
    </citation>
    <scope>NUCLEOTIDE SEQUENCE [LARGE SCALE GENOMIC DNA]</scope>
    <source>
        <strain evidence="1 2">SH3</strain>
    </source>
</reference>
<keyword evidence="2" id="KW-1185">Reference proteome</keyword>
<proteinExistence type="predicted"/>
<dbReference type="Proteomes" id="UP000236509">
    <property type="component" value="Unassembled WGS sequence"/>
</dbReference>
<accession>A0A7U7JQN5</accession>
<gene>
    <name evidence="1" type="ORF">BN1326_120014</name>
</gene>
<sequence>MSDYYNKLKYLESRFLYKSKIRQMKITFSISPIYYISQNTIV</sequence>
<organism evidence="1 2">
    <name type="scientific">Staphylococcus argenteus</name>
    <dbReference type="NCBI Taxonomy" id="985002"/>
    <lineage>
        <taxon>Bacteria</taxon>
        <taxon>Bacillati</taxon>
        <taxon>Bacillota</taxon>
        <taxon>Bacilli</taxon>
        <taxon>Bacillales</taxon>
        <taxon>Staphylococcaceae</taxon>
        <taxon>Staphylococcus</taxon>
    </lineage>
</organism>
<evidence type="ECO:0000313" key="1">
    <source>
        <dbReference type="EMBL" id="CRI12735.1"/>
    </source>
</evidence>
<name>A0A7U7JQN5_9STAP</name>
<dbReference type="EMBL" id="CVOU01000004">
    <property type="protein sequence ID" value="CRI12735.1"/>
    <property type="molecule type" value="Genomic_DNA"/>
</dbReference>
<comment type="caution">
    <text evidence="1">The sequence shown here is derived from an EMBL/GenBank/DDBJ whole genome shotgun (WGS) entry which is preliminary data.</text>
</comment>
<dbReference type="AlphaFoldDB" id="A0A7U7JQN5"/>
<evidence type="ECO:0000313" key="2">
    <source>
        <dbReference type="Proteomes" id="UP000236509"/>
    </source>
</evidence>
<protein>
    <submittedName>
        <fullName evidence="1">Uncharacterized protein</fullName>
    </submittedName>
</protein>